<keyword evidence="4" id="KW-1185">Reference proteome</keyword>
<proteinExistence type="predicted"/>
<dbReference type="Pfam" id="PF00071">
    <property type="entry name" value="Ras"/>
    <property type="match status" value="2"/>
</dbReference>
<dbReference type="PANTHER" id="PTHR24072">
    <property type="entry name" value="RHO FAMILY GTPASE"/>
    <property type="match status" value="1"/>
</dbReference>
<dbReference type="PROSITE" id="PS51420">
    <property type="entry name" value="RHO"/>
    <property type="match status" value="1"/>
</dbReference>
<dbReference type="AlphaFoldDB" id="A0A183CVT3"/>
<dbReference type="SMART" id="SM00174">
    <property type="entry name" value="RHO"/>
    <property type="match status" value="1"/>
</dbReference>
<dbReference type="Proteomes" id="UP000271098">
    <property type="component" value="Unassembled WGS sequence"/>
</dbReference>
<evidence type="ECO:0000313" key="3">
    <source>
        <dbReference type="EMBL" id="VDK28327.1"/>
    </source>
</evidence>
<dbReference type="PROSITE" id="PS51419">
    <property type="entry name" value="RAB"/>
    <property type="match status" value="1"/>
</dbReference>
<dbReference type="WBParaSite" id="GPUH_0000057401-mRNA-1">
    <property type="protein sequence ID" value="GPUH_0000057401-mRNA-1"/>
    <property type="gene ID" value="GPUH_0000057401"/>
</dbReference>
<evidence type="ECO:0000256" key="2">
    <source>
        <dbReference type="ARBA" id="ARBA00023134"/>
    </source>
</evidence>
<reference evidence="5" key="1">
    <citation type="submission" date="2016-06" db="UniProtKB">
        <authorList>
            <consortium name="WormBaseParasite"/>
        </authorList>
    </citation>
    <scope>IDENTIFICATION</scope>
</reference>
<evidence type="ECO:0000256" key="1">
    <source>
        <dbReference type="ARBA" id="ARBA00022741"/>
    </source>
</evidence>
<dbReference type="PROSITE" id="PS51421">
    <property type="entry name" value="RAS"/>
    <property type="match status" value="1"/>
</dbReference>
<gene>
    <name evidence="3" type="ORF">GPUH_LOCUS574</name>
</gene>
<reference evidence="3 4" key="2">
    <citation type="submission" date="2018-11" db="EMBL/GenBank/DDBJ databases">
        <authorList>
            <consortium name="Pathogen Informatics"/>
        </authorList>
    </citation>
    <scope>NUCLEOTIDE SEQUENCE [LARGE SCALE GENOMIC DNA]</scope>
</reference>
<dbReference type="InterPro" id="IPR001806">
    <property type="entry name" value="Small_GTPase"/>
</dbReference>
<dbReference type="Gene3D" id="3.40.50.300">
    <property type="entry name" value="P-loop containing nucleotide triphosphate hydrolases"/>
    <property type="match status" value="1"/>
</dbReference>
<dbReference type="SUPFAM" id="SSF52540">
    <property type="entry name" value="P-loop containing nucleoside triphosphate hydrolases"/>
    <property type="match status" value="1"/>
</dbReference>
<dbReference type="SMART" id="SM00173">
    <property type="entry name" value="RAS"/>
    <property type="match status" value="1"/>
</dbReference>
<organism evidence="5">
    <name type="scientific">Gongylonema pulchrum</name>
    <dbReference type="NCBI Taxonomy" id="637853"/>
    <lineage>
        <taxon>Eukaryota</taxon>
        <taxon>Metazoa</taxon>
        <taxon>Ecdysozoa</taxon>
        <taxon>Nematoda</taxon>
        <taxon>Chromadorea</taxon>
        <taxon>Rhabditida</taxon>
        <taxon>Spirurina</taxon>
        <taxon>Spiruromorpha</taxon>
        <taxon>Spiruroidea</taxon>
        <taxon>Gongylonematidae</taxon>
        <taxon>Gongylonema</taxon>
    </lineage>
</organism>
<keyword evidence="1" id="KW-0547">Nucleotide-binding</keyword>
<accession>A0A183CVT3</accession>
<sequence>MLKVLTHESLTVPDEYVPTIFDLDGRLFTDSFFGSLSFKVYDTAGKSRYDRLRQLTCLDANVVIICYSINSRSSFWDAEYRVELICLNKFVKAESSELPIKQSQLSLKLLGYKNYLQWYDEIRFGFFPRATPFVLAATKIDLRTDESMKIILRDERDSMVSSIEGRNLSRRIGAFAYVECSAKNRVRANQTGKVPASS</sequence>
<name>A0A183CVT3_9BILA</name>
<dbReference type="GO" id="GO:0007264">
    <property type="term" value="P:small GTPase-mediated signal transduction"/>
    <property type="evidence" value="ECO:0007669"/>
    <property type="project" value="InterPro"/>
</dbReference>
<dbReference type="InterPro" id="IPR003578">
    <property type="entry name" value="Small_GTPase_Rho"/>
</dbReference>
<dbReference type="GO" id="GO:0003924">
    <property type="term" value="F:GTPase activity"/>
    <property type="evidence" value="ECO:0007669"/>
    <property type="project" value="InterPro"/>
</dbReference>
<dbReference type="OrthoDB" id="8830751at2759"/>
<evidence type="ECO:0000313" key="5">
    <source>
        <dbReference type="WBParaSite" id="GPUH_0000057401-mRNA-1"/>
    </source>
</evidence>
<protein>
    <submittedName>
        <fullName evidence="3 5">Uncharacterized protein</fullName>
    </submittedName>
</protein>
<keyword evidence="2" id="KW-0342">GTP-binding</keyword>
<dbReference type="GO" id="GO:0005525">
    <property type="term" value="F:GTP binding"/>
    <property type="evidence" value="ECO:0007669"/>
    <property type="project" value="UniProtKB-KW"/>
</dbReference>
<dbReference type="EMBL" id="UYRT01000539">
    <property type="protein sequence ID" value="VDK28327.1"/>
    <property type="molecule type" value="Genomic_DNA"/>
</dbReference>
<dbReference type="InterPro" id="IPR027417">
    <property type="entry name" value="P-loop_NTPase"/>
</dbReference>
<evidence type="ECO:0000313" key="4">
    <source>
        <dbReference type="Proteomes" id="UP000271098"/>
    </source>
</evidence>